<reference evidence="1" key="1">
    <citation type="submission" date="2021-02" db="EMBL/GenBank/DDBJ databases">
        <authorList>
            <person name="Nowell W R."/>
        </authorList>
    </citation>
    <scope>NUCLEOTIDE SEQUENCE</scope>
</reference>
<comment type="caution">
    <text evidence="1">The sequence shown here is derived from an EMBL/GenBank/DDBJ whole genome shotgun (WGS) entry which is preliminary data.</text>
</comment>
<sequence>IGHEQAILHQWLDCGFTSNGLLVAKQKV</sequence>
<name>A0A8S3BVG3_9BILA</name>
<accession>A0A8S3BVG3</accession>
<dbReference type="Proteomes" id="UP000676336">
    <property type="component" value="Unassembled WGS sequence"/>
</dbReference>
<organism evidence="1 2">
    <name type="scientific">Rotaria magnacalcarata</name>
    <dbReference type="NCBI Taxonomy" id="392030"/>
    <lineage>
        <taxon>Eukaryota</taxon>
        <taxon>Metazoa</taxon>
        <taxon>Spiralia</taxon>
        <taxon>Gnathifera</taxon>
        <taxon>Rotifera</taxon>
        <taxon>Eurotatoria</taxon>
        <taxon>Bdelloidea</taxon>
        <taxon>Philodinida</taxon>
        <taxon>Philodinidae</taxon>
        <taxon>Rotaria</taxon>
    </lineage>
</organism>
<protein>
    <submittedName>
        <fullName evidence="1">Uncharacterized protein</fullName>
    </submittedName>
</protein>
<feature type="non-terminal residue" evidence="1">
    <location>
        <position position="28"/>
    </location>
</feature>
<evidence type="ECO:0000313" key="1">
    <source>
        <dbReference type="EMBL" id="CAF4862849.1"/>
    </source>
</evidence>
<feature type="non-terminal residue" evidence="1">
    <location>
        <position position="1"/>
    </location>
</feature>
<proteinExistence type="predicted"/>
<dbReference type="EMBL" id="CAJOBI010164145">
    <property type="protein sequence ID" value="CAF4862849.1"/>
    <property type="molecule type" value="Genomic_DNA"/>
</dbReference>
<evidence type="ECO:0000313" key="2">
    <source>
        <dbReference type="Proteomes" id="UP000676336"/>
    </source>
</evidence>
<dbReference type="AlphaFoldDB" id="A0A8S3BVG3"/>
<gene>
    <name evidence="1" type="ORF">SMN809_LOCUS49939</name>
</gene>